<evidence type="ECO:0000256" key="2">
    <source>
        <dbReference type="ARBA" id="ARBA00022475"/>
    </source>
</evidence>
<evidence type="ECO:0000313" key="9">
    <source>
        <dbReference type="Proteomes" id="UP000295382"/>
    </source>
</evidence>
<dbReference type="CDD" id="cd06581">
    <property type="entry name" value="TM_PBP1_LivM_like"/>
    <property type="match status" value="1"/>
</dbReference>
<sequence length="451" mass="47492">MNAMLRQQNSRASWLIWGTYATALLLAPVLFPEPASLSVLSQTGTAMLLALSYNMLLGQGGMMSFGHAVYSGLGGYVAIHALNLAAQDILPLPVSLVPLAGGLGGMFFGAVFGYISTRKAGTGFAMITLGMVELVFASALMFPDFFGGEGGVSGNRVIGEPFLGITFGPQIEVYYLIAAWLFISTAAMYFFTRTPLGRILNAVRDNAERVEFVGYDPRRVRYLSVVLSAFFAGVAGGLAALNFEIVSAENVSVARSAGILLTTFIGGIGYFFGPLLGAIAGVFMTVVLSSYTKAWQLYLGSLFILIVMFAPGGLAGICMSLLKMAQDLCRAGVSGIWKLLPRLAGLVLSACLACVGLVILVEMAYRRGLESADRSIIALPGISFDTGMPTHWLLAAVLAVAGIAGFAWLRRGFPDFYEATDSGLPSLGPGGESVRAAGDSPAHVRAPRGQA</sequence>
<dbReference type="PANTHER" id="PTHR30482:SF17">
    <property type="entry name" value="ABC TRANSPORTER ATP-BINDING PROTEIN"/>
    <property type="match status" value="1"/>
</dbReference>
<feature type="transmembrane region" description="Helical" evidence="7">
    <location>
        <begin position="222"/>
        <end position="241"/>
    </location>
</feature>
<dbReference type="GO" id="GO:0005886">
    <property type="term" value="C:plasma membrane"/>
    <property type="evidence" value="ECO:0007669"/>
    <property type="project" value="UniProtKB-SubCell"/>
</dbReference>
<gene>
    <name evidence="8" type="ORF">EDC30_101206</name>
</gene>
<feature type="transmembrane region" description="Helical" evidence="7">
    <location>
        <begin position="68"/>
        <end position="86"/>
    </location>
</feature>
<comment type="subcellular location">
    <subcellularLocation>
        <location evidence="1">Cell membrane</location>
        <topology evidence="1">Multi-pass membrane protein</topology>
    </subcellularLocation>
</comment>
<organism evidence="8 9">
    <name type="scientific">Paucimonas lemoignei</name>
    <name type="common">Pseudomonas lemoignei</name>
    <dbReference type="NCBI Taxonomy" id="29443"/>
    <lineage>
        <taxon>Bacteria</taxon>
        <taxon>Pseudomonadati</taxon>
        <taxon>Pseudomonadota</taxon>
        <taxon>Betaproteobacteria</taxon>
        <taxon>Burkholderiales</taxon>
        <taxon>Burkholderiaceae</taxon>
        <taxon>Paucimonas</taxon>
    </lineage>
</organism>
<feature type="transmembrane region" description="Helical" evidence="7">
    <location>
        <begin position="390"/>
        <end position="409"/>
    </location>
</feature>
<dbReference type="InterPro" id="IPR001851">
    <property type="entry name" value="ABC_transp_permease"/>
</dbReference>
<evidence type="ECO:0000256" key="4">
    <source>
        <dbReference type="ARBA" id="ARBA00022989"/>
    </source>
</evidence>
<dbReference type="Proteomes" id="UP000295382">
    <property type="component" value="Unassembled WGS sequence"/>
</dbReference>
<feature type="transmembrane region" description="Helical" evidence="7">
    <location>
        <begin position="173"/>
        <end position="191"/>
    </location>
</feature>
<feature type="transmembrane region" description="Helical" evidence="7">
    <location>
        <begin position="92"/>
        <end position="115"/>
    </location>
</feature>
<protein>
    <submittedName>
        <fullName evidence="8">Amino acid/amide ABC transporter membrane protein 2 (HAAT family)</fullName>
    </submittedName>
</protein>
<feature type="transmembrane region" description="Helical" evidence="7">
    <location>
        <begin position="37"/>
        <end position="56"/>
    </location>
</feature>
<evidence type="ECO:0000256" key="1">
    <source>
        <dbReference type="ARBA" id="ARBA00004651"/>
    </source>
</evidence>
<feature type="region of interest" description="Disordered" evidence="6">
    <location>
        <begin position="428"/>
        <end position="451"/>
    </location>
</feature>
<proteinExistence type="predicted"/>
<evidence type="ECO:0000313" key="8">
    <source>
        <dbReference type="EMBL" id="TCS39251.1"/>
    </source>
</evidence>
<feature type="transmembrane region" description="Helical" evidence="7">
    <location>
        <begin position="122"/>
        <end position="142"/>
    </location>
</feature>
<evidence type="ECO:0000256" key="6">
    <source>
        <dbReference type="SAM" id="MobiDB-lite"/>
    </source>
</evidence>
<keyword evidence="5 7" id="KW-0472">Membrane</keyword>
<evidence type="ECO:0000256" key="5">
    <source>
        <dbReference type="ARBA" id="ARBA00023136"/>
    </source>
</evidence>
<keyword evidence="2" id="KW-1003">Cell membrane</keyword>
<dbReference type="Pfam" id="PF02653">
    <property type="entry name" value="BPD_transp_2"/>
    <property type="match status" value="1"/>
</dbReference>
<keyword evidence="4 7" id="KW-1133">Transmembrane helix</keyword>
<accession>A0A4R3I372</accession>
<evidence type="ECO:0000256" key="7">
    <source>
        <dbReference type="SAM" id="Phobius"/>
    </source>
</evidence>
<reference evidence="8 9" key="1">
    <citation type="submission" date="2019-03" db="EMBL/GenBank/DDBJ databases">
        <title>Genomic Encyclopedia of Type Strains, Phase IV (KMG-IV): sequencing the most valuable type-strain genomes for metagenomic binning, comparative biology and taxonomic classification.</title>
        <authorList>
            <person name="Goeker M."/>
        </authorList>
    </citation>
    <scope>NUCLEOTIDE SEQUENCE [LARGE SCALE GENOMIC DNA]</scope>
    <source>
        <strain evidence="8 9">DSM 7445</strain>
    </source>
</reference>
<dbReference type="GO" id="GO:0015658">
    <property type="term" value="F:branched-chain amino acid transmembrane transporter activity"/>
    <property type="evidence" value="ECO:0007669"/>
    <property type="project" value="InterPro"/>
</dbReference>
<dbReference type="PANTHER" id="PTHR30482">
    <property type="entry name" value="HIGH-AFFINITY BRANCHED-CHAIN AMINO ACID TRANSPORT SYSTEM PERMEASE"/>
    <property type="match status" value="1"/>
</dbReference>
<dbReference type="AlphaFoldDB" id="A0A4R3I372"/>
<comment type="caution">
    <text evidence="8">The sequence shown here is derived from an EMBL/GenBank/DDBJ whole genome shotgun (WGS) entry which is preliminary data.</text>
</comment>
<feature type="transmembrane region" description="Helical" evidence="7">
    <location>
        <begin position="343"/>
        <end position="365"/>
    </location>
</feature>
<keyword evidence="3 7" id="KW-0812">Transmembrane</keyword>
<dbReference type="EMBL" id="SLZQ01000001">
    <property type="protein sequence ID" value="TCS39251.1"/>
    <property type="molecule type" value="Genomic_DNA"/>
</dbReference>
<dbReference type="RefSeq" id="WP_243656600.1">
    <property type="nucleotide sequence ID" value="NZ_SLZQ01000001.1"/>
</dbReference>
<feature type="transmembrane region" description="Helical" evidence="7">
    <location>
        <begin position="298"/>
        <end position="322"/>
    </location>
</feature>
<feature type="transmembrane region" description="Helical" evidence="7">
    <location>
        <begin position="12"/>
        <end position="31"/>
    </location>
</feature>
<name>A0A4R3I372_PAULE</name>
<dbReference type="InterPro" id="IPR043428">
    <property type="entry name" value="LivM-like"/>
</dbReference>
<evidence type="ECO:0000256" key="3">
    <source>
        <dbReference type="ARBA" id="ARBA00022692"/>
    </source>
</evidence>
<keyword evidence="9" id="KW-1185">Reference proteome</keyword>